<proteinExistence type="predicted"/>
<reference evidence="8 9" key="1">
    <citation type="submission" date="2021-03" db="EMBL/GenBank/DDBJ databases">
        <title>Genomic Encyclopedia of Type Strains, Phase IV (KMG-IV): sequencing the most valuable type-strain genomes for metagenomic binning, comparative biology and taxonomic classification.</title>
        <authorList>
            <person name="Goeker M."/>
        </authorList>
    </citation>
    <scope>NUCLEOTIDE SEQUENCE [LARGE SCALE GENOMIC DNA]</scope>
    <source>
        <strain evidence="8 9">DSM 26427</strain>
    </source>
</reference>
<feature type="domain" description="RDD" evidence="6">
    <location>
        <begin position="74"/>
        <end position="190"/>
    </location>
</feature>
<feature type="transmembrane region" description="Helical" evidence="5">
    <location>
        <begin position="172"/>
        <end position="191"/>
    </location>
</feature>
<evidence type="ECO:0000256" key="4">
    <source>
        <dbReference type="ARBA" id="ARBA00023136"/>
    </source>
</evidence>
<sequence length="422" mass="46301">MTSWYYKLGKKPVGPVSSEELVELAKTGAVKPDTRLWHPGISDWKKAVDIGDFNIQFAEARANTAVEFSDPTLARPWARFWARLIDVYVVTLALGYAIGLLSSLYMPSLYLRIIALPNVVFGMILLPLAGVVLAIMMSLSGTTIGKAIVGIKVQNISGFNRFLFHFTRELKVWIFGLCLGVPVASFISMIVQHRRLSLSGSASYDKDFATVGGRSSMRRGAIGIAVAMCVLSFNGYLSFMDRMAASDVFLTQDWTNPATGMTTRLAKTWAFEELEAETGNVYYFFSEKLLAEMVFGYEPMEEENVDPVAYGEALQEAISDEVTVNSEWTPITVNGFNAARATAVHKTAADTHVEITVAIAGGSAWRTLVFVRGRALSGFPGREELAASAFSTARDINVPTNMPCEEESCLSFLYVGKSRTAF</sequence>
<evidence type="ECO:0000256" key="2">
    <source>
        <dbReference type="ARBA" id="ARBA00022692"/>
    </source>
</evidence>
<dbReference type="InterPro" id="IPR025640">
    <property type="entry name" value="GYF_2"/>
</dbReference>
<protein>
    <submittedName>
        <fullName evidence="8">RDD family membrane protein YckC</fullName>
    </submittedName>
</protein>
<evidence type="ECO:0000256" key="5">
    <source>
        <dbReference type="SAM" id="Phobius"/>
    </source>
</evidence>
<comment type="caution">
    <text evidence="8">The sequence shown here is derived from an EMBL/GenBank/DDBJ whole genome shotgun (WGS) entry which is preliminary data.</text>
</comment>
<accession>A0ABS4EJB7</accession>
<keyword evidence="4 5" id="KW-0472">Membrane</keyword>
<feature type="transmembrane region" description="Helical" evidence="5">
    <location>
        <begin position="113"/>
        <end position="136"/>
    </location>
</feature>
<evidence type="ECO:0000256" key="1">
    <source>
        <dbReference type="ARBA" id="ARBA00004141"/>
    </source>
</evidence>
<dbReference type="RefSeq" id="WP_209849989.1">
    <property type="nucleotide sequence ID" value="NZ_JAGGJV010000002.1"/>
</dbReference>
<organism evidence="8 9">
    <name type="scientific">Rhizobium herbae</name>
    <dbReference type="NCBI Taxonomy" id="508661"/>
    <lineage>
        <taxon>Bacteria</taxon>
        <taxon>Pseudomonadati</taxon>
        <taxon>Pseudomonadota</taxon>
        <taxon>Alphaproteobacteria</taxon>
        <taxon>Hyphomicrobiales</taxon>
        <taxon>Rhizobiaceae</taxon>
        <taxon>Rhizobium/Agrobacterium group</taxon>
        <taxon>Rhizobium</taxon>
    </lineage>
</organism>
<gene>
    <name evidence="8" type="ORF">J2Z75_001541</name>
</gene>
<evidence type="ECO:0000256" key="3">
    <source>
        <dbReference type="ARBA" id="ARBA00022989"/>
    </source>
</evidence>
<dbReference type="Pfam" id="PF06271">
    <property type="entry name" value="RDD"/>
    <property type="match status" value="1"/>
</dbReference>
<evidence type="ECO:0000313" key="9">
    <source>
        <dbReference type="Proteomes" id="UP000823786"/>
    </source>
</evidence>
<keyword evidence="2 5" id="KW-0812">Transmembrane</keyword>
<dbReference type="Pfam" id="PF14237">
    <property type="entry name" value="GYF_2"/>
    <property type="match status" value="1"/>
</dbReference>
<comment type="subcellular location">
    <subcellularLocation>
        <location evidence="1">Membrane</location>
        <topology evidence="1">Multi-pass membrane protein</topology>
    </subcellularLocation>
</comment>
<feature type="domain" description="GYF" evidence="7">
    <location>
        <begin position="4"/>
        <end position="51"/>
    </location>
</feature>
<dbReference type="Proteomes" id="UP000823786">
    <property type="component" value="Unassembled WGS sequence"/>
</dbReference>
<dbReference type="EMBL" id="JAGGJV010000002">
    <property type="protein sequence ID" value="MBP1858045.1"/>
    <property type="molecule type" value="Genomic_DNA"/>
</dbReference>
<name>A0ABS4EJB7_9HYPH</name>
<evidence type="ECO:0000259" key="6">
    <source>
        <dbReference type="Pfam" id="PF06271"/>
    </source>
</evidence>
<keyword evidence="9" id="KW-1185">Reference proteome</keyword>
<feature type="transmembrane region" description="Helical" evidence="5">
    <location>
        <begin position="220"/>
        <end position="239"/>
    </location>
</feature>
<dbReference type="InterPro" id="IPR010432">
    <property type="entry name" value="RDD"/>
</dbReference>
<keyword evidence="3 5" id="KW-1133">Transmembrane helix</keyword>
<evidence type="ECO:0000259" key="7">
    <source>
        <dbReference type="Pfam" id="PF14237"/>
    </source>
</evidence>
<feature type="transmembrane region" description="Helical" evidence="5">
    <location>
        <begin position="80"/>
        <end position="101"/>
    </location>
</feature>
<evidence type="ECO:0000313" key="8">
    <source>
        <dbReference type="EMBL" id="MBP1858045.1"/>
    </source>
</evidence>